<evidence type="ECO:0000256" key="2">
    <source>
        <dbReference type="SAM" id="Phobius"/>
    </source>
</evidence>
<evidence type="ECO:0000313" key="3">
    <source>
        <dbReference type="EMBL" id="ONU82086.1"/>
    </source>
</evidence>
<accession>A0A1V2W0L8</accession>
<feature type="region of interest" description="Disordered" evidence="1">
    <location>
        <begin position="75"/>
        <end position="186"/>
    </location>
</feature>
<reference evidence="3 4" key="1">
    <citation type="submission" date="2016-08" db="EMBL/GenBank/DDBJ databases">
        <authorList>
            <person name="Seilhamer J.J."/>
        </authorList>
    </citation>
    <scope>NUCLEOTIDE SEQUENCE [LARGE SCALE GENOMIC DNA]</scope>
    <source>
        <strain evidence="3 4">VC14762</strain>
    </source>
</reference>
<dbReference type="AlphaFoldDB" id="A0A1V2W0L8"/>
<dbReference type="Proteomes" id="UP000188543">
    <property type="component" value="Unassembled WGS sequence"/>
</dbReference>
<keyword evidence="2" id="KW-1133">Transmembrane helix</keyword>
<proteinExistence type="predicted"/>
<evidence type="ECO:0000256" key="1">
    <source>
        <dbReference type="SAM" id="MobiDB-lite"/>
    </source>
</evidence>
<keyword evidence="2" id="KW-0812">Transmembrane</keyword>
<sequence>MTAAASPTDAARTRRVDAGGRRRSRVVALAVAVSVSIHVAGWFVLQWAPRPAGPNTGEKPRIALRVEWIPARPAPEAIARETGRAGPSPGRRGTGQSAKRSAAVADARRAARSSPDAPGTSRRPSETRAGPSAAAHDGRPAPAASADLDWRRDLDAIGARQRAARSPAQAAVGALGASSGGAAPRRRTVDAQLADGISGARRADCRHAYAGAGLLALPMLALDAVRDTGCQW</sequence>
<organism evidence="3 4">
    <name type="scientific">Burkholderia cenocepacia</name>
    <dbReference type="NCBI Taxonomy" id="95486"/>
    <lineage>
        <taxon>Bacteria</taxon>
        <taxon>Pseudomonadati</taxon>
        <taxon>Pseudomonadota</taxon>
        <taxon>Betaproteobacteria</taxon>
        <taxon>Burkholderiales</taxon>
        <taxon>Burkholderiaceae</taxon>
        <taxon>Burkholderia</taxon>
        <taxon>Burkholderia cepacia complex</taxon>
    </lineage>
</organism>
<feature type="compositionally biased region" description="Low complexity" evidence="1">
    <location>
        <begin position="132"/>
        <end position="146"/>
    </location>
</feature>
<gene>
    <name evidence="3" type="ORF">A8E72_21825</name>
</gene>
<evidence type="ECO:0000313" key="4">
    <source>
        <dbReference type="Proteomes" id="UP000188543"/>
    </source>
</evidence>
<feature type="transmembrane region" description="Helical" evidence="2">
    <location>
        <begin position="26"/>
        <end position="45"/>
    </location>
</feature>
<name>A0A1V2W0L8_9BURK</name>
<feature type="compositionally biased region" description="Low complexity" evidence="1">
    <location>
        <begin position="158"/>
        <end position="183"/>
    </location>
</feature>
<protein>
    <submittedName>
        <fullName evidence="3">Uncharacterized protein</fullName>
    </submittedName>
</protein>
<feature type="compositionally biased region" description="Basic and acidic residues" evidence="1">
    <location>
        <begin position="11"/>
        <end position="20"/>
    </location>
</feature>
<keyword evidence="2" id="KW-0472">Membrane</keyword>
<comment type="caution">
    <text evidence="3">The sequence shown here is derived from an EMBL/GenBank/DDBJ whole genome shotgun (WGS) entry which is preliminary data.</text>
</comment>
<dbReference type="EMBL" id="MUTJ01000070">
    <property type="protein sequence ID" value="ONU82086.1"/>
    <property type="molecule type" value="Genomic_DNA"/>
</dbReference>
<feature type="region of interest" description="Disordered" evidence="1">
    <location>
        <begin position="1"/>
        <end position="23"/>
    </location>
</feature>